<evidence type="ECO:0000256" key="1">
    <source>
        <dbReference type="ARBA" id="ARBA00009528"/>
    </source>
</evidence>
<dbReference type="SUPFAM" id="SSF53187">
    <property type="entry name" value="Zn-dependent exopeptidases"/>
    <property type="match status" value="1"/>
</dbReference>
<dbReference type="Gene3D" id="3.40.220.10">
    <property type="entry name" value="Leucine Aminopeptidase, subunit E, domain 1"/>
    <property type="match status" value="1"/>
</dbReference>
<evidence type="ECO:0000256" key="5">
    <source>
        <dbReference type="ARBA" id="ARBA00023211"/>
    </source>
</evidence>
<dbReference type="InterPro" id="IPR011356">
    <property type="entry name" value="Leucine_aapep/pepB"/>
</dbReference>
<protein>
    <submittedName>
        <fullName evidence="7">Cytosol aminopeptidase</fullName>
    </submittedName>
</protein>
<dbReference type="InterPro" id="IPR000819">
    <property type="entry name" value="Peptidase_M17_C"/>
</dbReference>
<dbReference type="CDD" id="cd00433">
    <property type="entry name" value="Peptidase_M17"/>
    <property type="match status" value="1"/>
</dbReference>
<keyword evidence="8" id="KW-1185">Reference proteome</keyword>
<evidence type="ECO:0000313" key="8">
    <source>
        <dbReference type="Proteomes" id="UP000597507"/>
    </source>
</evidence>
<evidence type="ECO:0000259" key="6">
    <source>
        <dbReference type="PROSITE" id="PS00631"/>
    </source>
</evidence>
<comment type="similarity">
    <text evidence="1">Belongs to the peptidase M17 family.</text>
</comment>
<keyword evidence="5" id="KW-0464">Manganese</keyword>
<proteinExistence type="inferred from homology"/>
<dbReference type="EMBL" id="BMKS01000011">
    <property type="protein sequence ID" value="GGG43055.1"/>
    <property type="molecule type" value="Genomic_DNA"/>
</dbReference>
<dbReference type="Pfam" id="PF00883">
    <property type="entry name" value="Peptidase_M17"/>
    <property type="match status" value="1"/>
</dbReference>
<dbReference type="GO" id="GO:0006508">
    <property type="term" value="P:proteolysis"/>
    <property type="evidence" value="ECO:0007669"/>
    <property type="project" value="UniProtKB-KW"/>
</dbReference>
<organism evidence="7 8">
    <name type="scientific">Caldovatus sediminis</name>
    <dbReference type="NCBI Taxonomy" id="2041189"/>
    <lineage>
        <taxon>Bacteria</taxon>
        <taxon>Pseudomonadati</taxon>
        <taxon>Pseudomonadota</taxon>
        <taxon>Alphaproteobacteria</taxon>
        <taxon>Acetobacterales</taxon>
        <taxon>Roseomonadaceae</taxon>
        <taxon>Caldovatus</taxon>
    </lineage>
</organism>
<dbReference type="RefSeq" id="WP_188902235.1">
    <property type="nucleotide sequence ID" value="NZ_BMKS01000011.1"/>
</dbReference>
<dbReference type="Pfam" id="PF21337">
    <property type="entry name" value="Peptidase_M17_N_1"/>
    <property type="match status" value="1"/>
</dbReference>
<dbReference type="InterPro" id="IPR048816">
    <property type="entry name" value="Peptidase_M17_N_1"/>
</dbReference>
<dbReference type="PROSITE" id="PS00631">
    <property type="entry name" value="CYTOSOL_AP"/>
    <property type="match status" value="1"/>
</dbReference>
<dbReference type="AlphaFoldDB" id="A0A8J2ZD37"/>
<comment type="caution">
    <text evidence="7">The sequence shown here is derived from an EMBL/GenBank/DDBJ whole genome shotgun (WGS) entry which is preliminary data.</text>
</comment>
<dbReference type="PANTHER" id="PTHR11963">
    <property type="entry name" value="LEUCINE AMINOPEPTIDASE-RELATED"/>
    <property type="match status" value="1"/>
</dbReference>
<dbReference type="PANTHER" id="PTHR11963:SF20">
    <property type="entry name" value="PEPTIDASE B"/>
    <property type="match status" value="1"/>
</dbReference>
<dbReference type="GO" id="GO:0005737">
    <property type="term" value="C:cytoplasm"/>
    <property type="evidence" value="ECO:0007669"/>
    <property type="project" value="InterPro"/>
</dbReference>
<gene>
    <name evidence="7" type="ORF">GCM10010964_33140</name>
</gene>
<keyword evidence="4" id="KW-0378">Hydrolase</keyword>
<dbReference type="GO" id="GO:0070006">
    <property type="term" value="F:metalloaminopeptidase activity"/>
    <property type="evidence" value="ECO:0007669"/>
    <property type="project" value="InterPro"/>
</dbReference>
<name>A0A8J2ZD37_9PROT</name>
<feature type="domain" description="Cytosol aminopeptidase" evidence="6">
    <location>
        <begin position="321"/>
        <end position="328"/>
    </location>
</feature>
<evidence type="ECO:0000256" key="2">
    <source>
        <dbReference type="ARBA" id="ARBA00022438"/>
    </source>
</evidence>
<evidence type="ECO:0000313" key="7">
    <source>
        <dbReference type="EMBL" id="GGG43055.1"/>
    </source>
</evidence>
<dbReference type="GO" id="GO:0030145">
    <property type="term" value="F:manganese ion binding"/>
    <property type="evidence" value="ECO:0007669"/>
    <property type="project" value="InterPro"/>
</dbReference>
<dbReference type="InterPro" id="IPR043472">
    <property type="entry name" value="Macro_dom-like"/>
</dbReference>
<evidence type="ECO:0000256" key="3">
    <source>
        <dbReference type="ARBA" id="ARBA00022670"/>
    </source>
</evidence>
<dbReference type="Proteomes" id="UP000597507">
    <property type="component" value="Unassembled WGS sequence"/>
</dbReference>
<sequence>MLDCLPAESDAAGMETSALPLHTARPATLAALRGTLGAAQAAWLDSLGFTGRRGQLALLPDAGGGLAGAVLGLGSEPASPWPFGALPYALPEGSLWRLGAGDHDAADAVLGWGLGAYRFRRFKGPEAERAEDRPAPDRAPARLLAPAGTEPAVASAAAAWRVRDLINTPPNHLGPAELAEAVRALAAEHPGATCRILEGAALAEGFPLIAAVGAGSARAPRVAILEWQGSADGPRIALCGKGVCFDSGGLDIKPSAAMLRMKKDMAGAAVTIGVAGLVMRARLPVRLMLLVGAVENAVSGTAMRPLDVVRSRKGLTVEIGNTDAEGRLVLGDLLALAAERGAEVVLDCATLTGAARVALGPDLPALFCNDEALAETLLTAGRASHDPLWRLPLHSGYDSWLDSAVADVSSVGTRPMAGAITAALFLQRFVPKRVRWAHIDLYAWNDSARPGRPEGGEAQAMRALYAAIAALAGSDGRPDR</sequence>
<keyword evidence="3" id="KW-0645">Protease</keyword>
<dbReference type="Gene3D" id="3.40.630.10">
    <property type="entry name" value="Zn peptidases"/>
    <property type="match status" value="1"/>
</dbReference>
<dbReference type="PRINTS" id="PR00481">
    <property type="entry name" value="LAMNOPPTDASE"/>
</dbReference>
<accession>A0A8J2ZD37</accession>
<evidence type="ECO:0000256" key="4">
    <source>
        <dbReference type="ARBA" id="ARBA00022801"/>
    </source>
</evidence>
<keyword evidence="2 7" id="KW-0031">Aminopeptidase</keyword>
<reference evidence="7 8" key="1">
    <citation type="journal article" date="2014" name="Int. J. Syst. Evol. Microbiol.">
        <title>Complete genome sequence of Corynebacterium casei LMG S-19264T (=DSM 44701T), isolated from a smear-ripened cheese.</title>
        <authorList>
            <consortium name="US DOE Joint Genome Institute (JGI-PGF)"/>
            <person name="Walter F."/>
            <person name="Albersmeier A."/>
            <person name="Kalinowski J."/>
            <person name="Ruckert C."/>
        </authorList>
    </citation>
    <scope>NUCLEOTIDE SEQUENCE [LARGE SCALE GENOMIC DNA]</scope>
    <source>
        <strain evidence="7 8">CGMCC 1.16330</strain>
    </source>
</reference>